<dbReference type="Proteomes" id="UP000190105">
    <property type="component" value="Unassembled WGS sequence"/>
</dbReference>
<accession>A0A1T4YEM7</accession>
<proteinExistence type="predicted"/>
<feature type="coiled-coil region" evidence="2">
    <location>
        <begin position="19"/>
        <end position="130"/>
    </location>
</feature>
<keyword evidence="3" id="KW-1133">Transmembrane helix</keyword>
<reference evidence="5" key="1">
    <citation type="submission" date="2017-02" db="EMBL/GenBank/DDBJ databases">
        <authorList>
            <person name="Varghese N."/>
            <person name="Submissions S."/>
        </authorList>
    </citation>
    <scope>NUCLEOTIDE SEQUENCE [LARGE SCALE GENOMIC DNA]</scope>
    <source>
        <strain evidence="5">USBA 833</strain>
    </source>
</reference>
<dbReference type="OrthoDB" id="1677957at2"/>
<dbReference type="NCBIfam" id="TIGR01760">
    <property type="entry name" value="tape_meas_TP901"/>
    <property type="match status" value="1"/>
</dbReference>
<keyword evidence="2" id="KW-0175">Coiled coil</keyword>
<protein>
    <submittedName>
        <fullName evidence="4">Phage tail tape measure protein, TP901 family, core region</fullName>
    </submittedName>
</protein>
<feature type="transmembrane region" description="Helical" evidence="3">
    <location>
        <begin position="371"/>
        <end position="393"/>
    </location>
</feature>
<keyword evidence="3" id="KW-0472">Membrane</keyword>
<dbReference type="STRING" id="1147123.SAMN05443428_1386"/>
<dbReference type="AlphaFoldDB" id="A0A1T4YEM7"/>
<dbReference type="InterPro" id="IPR010090">
    <property type="entry name" value="Phage_tape_meas"/>
</dbReference>
<organism evidence="4 5">
    <name type="scientific">Caloramator quimbayensis</name>
    <dbReference type="NCBI Taxonomy" id="1147123"/>
    <lineage>
        <taxon>Bacteria</taxon>
        <taxon>Bacillati</taxon>
        <taxon>Bacillota</taxon>
        <taxon>Clostridia</taxon>
        <taxon>Eubacteriales</taxon>
        <taxon>Clostridiaceae</taxon>
        <taxon>Caloramator</taxon>
    </lineage>
</organism>
<dbReference type="RefSeq" id="WP_078697752.1">
    <property type="nucleotide sequence ID" value="NZ_FUYH01000038.1"/>
</dbReference>
<keyword evidence="5" id="KW-1185">Reference proteome</keyword>
<evidence type="ECO:0000313" key="5">
    <source>
        <dbReference type="Proteomes" id="UP000190105"/>
    </source>
</evidence>
<evidence type="ECO:0000256" key="1">
    <source>
        <dbReference type="ARBA" id="ARBA00022612"/>
    </source>
</evidence>
<feature type="transmembrane region" description="Helical" evidence="3">
    <location>
        <begin position="413"/>
        <end position="435"/>
    </location>
</feature>
<dbReference type="PANTHER" id="PTHR37813:SF1">
    <property type="entry name" value="FELS-2 PROPHAGE PROTEIN"/>
    <property type="match status" value="1"/>
</dbReference>
<gene>
    <name evidence="4" type="ORF">SAMN05443428_1386</name>
</gene>
<name>A0A1T4YEM7_9CLOT</name>
<dbReference type="EMBL" id="FUYH01000038">
    <property type="protein sequence ID" value="SKA99761.1"/>
    <property type="molecule type" value="Genomic_DNA"/>
</dbReference>
<keyword evidence="1" id="KW-1188">Viral release from host cell</keyword>
<sequence length="681" mass="74541">MAGNIKGITIEIGGNTAPLEKALQNVNKTSRDLQSELREVNKALKLDPKNTELLTQKQKLLNEAVSNTKEKLETLKEAERQVQEQFKQGKITEEQYRAVQREIIKTEQELKNLEKQLNNTNNKWKDTAKALEDFGNKTGKLGKKFAPVSGAAGAAAGALVGLAVKSGQAADDLNTLSKQTGLSTETLQKFKYASDIIDVSMETLTGSLAKLTRSMANAQGGSKDVQAAFNQLGVSITDNTGHLRDNEEVFNDTIKALGNISNETERDALAMKIFGKSAQELNPLILGGADALKQLGEEAKNRGLIMSQEELDNINEFNDEIDKLKATAGAEFAKIGADIGKILLPTLKDVAEAIKDVLSWFSSLDVGTKKIILTVLGVVAAIAPTLIFIGKIATGISAIMNLITVLGPVVAGLSVPIGTIIAVVGGLITVGVLLYKNWDEIKEKAGQLWQGIKDVFGNIGNHVKDTWNGVKEKTSETWNNIKQSTSEAWQNIKDKINEHGGGIKGVIGTYMDGYKFIWQTGFNLMDKITGGKLTDIWNSIKEKMQSIRDTILGWKEKLAEAWDKIWNFKLPHIKLPHFSIKGEFSLKPPSVPHLDVNWYKTGGIFNSPSIIGVGEAGSEAVLPIDRLDELMAKAIEKAKGNNNGITFTIENFYNNSDKDIEQLAYELEFYRQRITMGRSGK</sequence>
<evidence type="ECO:0000256" key="2">
    <source>
        <dbReference type="SAM" id="Coils"/>
    </source>
</evidence>
<evidence type="ECO:0000256" key="3">
    <source>
        <dbReference type="SAM" id="Phobius"/>
    </source>
</evidence>
<dbReference type="Gene3D" id="1.20.120.20">
    <property type="entry name" value="Apolipoprotein"/>
    <property type="match status" value="1"/>
</dbReference>
<keyword evidence="3" id="KW-0812">Transmembrane</keyword>
<evidence type="ECO:0000313" key="4">
    <source>
        <dbReference type="EMBL" id="SKA99761.1"/>
    </source>
</evidence>
<dbReference type="PANTHER" id="PTHR37813">
    <property type="entry name" value="FELS-2 PROPHAGE PROTEIN"/>
    <property type="match status" value="1"/>
</dbReference>